<keyword evidence="4 10" id="KW-0812">Transmembrane</keyword>
<organism evidence="13 14">
    <name type="scientific">Perkinsus olseni</name>
    <name type="common">Perkinsus atlanticus</name>
    <dbReference type="NCBI Taxonomy" id="32597"/>
    <lineage>
        <taxon>Eukaryota</taxon>
        <taxon>Sar</taxon>
        <taxon>Alveolata</taxon>
        <taxon>Perkinsozoa</taxon>
        <taxon>Perkinsea</taxon>
        <taxon>Perkinsida</taxon>
        <taxon>Perkinsidae</taxon>
        <taxon>Perkinsus</taxon>
    </lineage>
</organism>
<feature type="non-terminal residue" evidence="13">
    <location>
        <position position="530"/>
    </location>
</feature>
<comment type="similarity">
    <text evidence="2 11">Belongs to the mitochondrial carrier (TC 2.A.29) family.</text>
</comment>
<name>A0A7J6RRP6_PEROL</name>
<evidence type="ECO:0000256" key="3">
    <source>
        <dbReference type="ARBA" id="ARBA00022448"/>
    </source>
</evidence>
<dbReference type="InterPro" id="IPR018108">
    <property type="entry name" value="MCP_transmembrane"/>
</dbReference>
<gene>
    <name evidence="13" type="ORF">FOZ62_028093</name>
</gene>
<evidence type="ECO:0000256" key="1">
    <source>
        <dbReference type="ARBA" id="ARBA00004448"/>
    </source>
</evidence>
<accession>A0A7J6RRP6</accession>
<keyword evidence="7 12" id="KW-1133">Transmembrane helix</keyword>
<evidence type="ECO:0000256" key="5">
    <source>
        <dbReference type="ARBA" id="ARBA00022737"/>
    </source>
</evidence>
<evidence type="ECO:0008006" key="15">
    <source>
        <dbReference type="Google" id="ProtNLM"/>
    </source>
</evidence>
<sequence length="530" mass="59728">LSDIAKCSGCDVGKAALTSGHQQGTPYREQVQREMFWIAYDIELHGIEGTRECSNDADEMKDALHACFNTDTERRSGGLTDEAVRWTPEYALRRDLLDPPICSTTKQPEIRAVLRATGGHTVSANSTVDPSNADHVSQKCTLPLEEAVECLRALLHFSRPLFHGPPSSSCRSHTSQEVLPQPCLFIAMDQLPYYLGITNLNRSAGLYTASLGSVATVGLLTPLDVVKNMIQGSPDFNNRRLQYTALDAGRHVKDMLGMKGLWTGVLPSLTIAVPSNLAFLSLYEHYRRKRYPVEWAAAKASMWVVFFTQPLEFLRTRVQAWAGHGTPGYFNAFATVFYEDTFVSYWRGLLVTFMRDVPFAAIFWSSYERGKQLLLPVHVERRGTAKWGTKREKLELAERFADAEATEGSAGMYGEVWGYSFLNAAACGALASVVTHPFDVMKTQLQSHQRATSRNNYRIYRIHNTWTCAKALHEQYGWRGFTLGIVPRSARVLLASGLLFATYELCHALIDDLELEELRRVQRHRQYRRK</sequence>
<dbReference type="Gene3D" id="1.50.40.10">
    <property type="entry name" value="Mitochondrial carrier domain"/>
    <property type="match status" value="2"/>
</dbReference>
<dbReference type="Pfam" id="PF00153">
    <property type="entry name" value="Mito_carr"/>
    <property type="match status" value="3"/>
</dbReference>
<evidence type="ECO:0000256" key="6">
    <source>
        <dbReference type="ARBA" id="ARBA00022792"/>
    </source>
</evidence>
<keyword evidence="6" id="KW-0999">Mitochondrion inner membrane</keyword>
<protein>
    <recommendedName>
        <fullName evidence="15">Solute carrier 25</fullName>
    </recommendedName>
</protein>
<evidence type="ECO:0000256" key="9">
    <source>
        <dbReference type="ARBA" id="ARBA00023136"/>
    </source>
</evidence>
<evidence type="ECO:0000256" key="11">
    <source>
        <dbReference type="RuleBase" id="RU000488"/>
    </source>
</evidence>
<evidence type="ECO:0000256" key="12">
    <source>
        <dbReference type="SAM" id="Phobius"/>
    </source>
</evidence>
<dbReference type="EMBL" id="JABANM010020094">
    <property type="protein sequence ID" value="KAF4723408.1"/>
    <property type="molecule type" value="Genomic_DNA"/>
</dbReference>
<dbReference type="Proteomes" id="UP000574390">
    <property type="component" value="Unassembled WGS sequence"/>
</dbReference>
<dbReference type="InterPro" id="IPR045315">
    <property type="entry name" value="Mtm1-like"/>
</dbReference>
<dbReference type="SUPFAM" id="SSF103506">
    <property type="entry name" value="Mitochondrial carrier"/>
    <property type="match status" value="1"/>
</dbReference>
<comment type="subcellular location">
    <subcellularLocation>
        <location evidence="1">Mitochondrion inner membrane</location>
        <topology evidence="1">Multi-pass membrane protein</topology>
    </subcellularLocation>
</comment>
<evidence type="ECO:0000256" key="10">
    <source>
        <dbReference type="PROSITE-ProRule" id="PRU00282"/>
    </source>
</evidence>
<keyword evidence="5" id="KW-0677">Repeat</keyword>
<evidence type="ECO:0000256" key="8">
    <source>
        <dbReference type="ARBA" id="ARBA00023128"/>
    </source>
</evidence>
<feature type="repeat" description="Solcar" evidence="10">
    <location>
        <begin position="288"/>
        <end position="373"/>
    </location>
</feature>
<proteinExistence type="inferred from homology"/>
<dbReference type="PANTHER" id="PTHR45760:SF2">
    <property type="entry name" value="FI19922P1-RELATED"/>
    <property type="match status" value="1"/>
</dbReference>
<evidence type="ECO:0000313" key="14">
    <source>
        <dbReference type="Proteomes" id="UP000574390"/>
    </source>
</evidence>
<evidence type="ECO:0000256" key="4">
    <source>
        <dbReference type="ARBA" id="ARBA00022692"/>
    </source>
</evidence>
<evidence type="ECO:0000256" key="2">
    <source>
        <dbReference type="ARBA" id="ARBA00006375"/>
    </source>
</evidence>
<keyword evidence="3 11" id="KW-0813">Transport</keyword>
<feature type="non-terminal residue" evidence="13">
    <location>
        <position position="1"/>
    </location>
</feature>
<reference evidence="13 14" key="1">
    <citation type="submission" date="2020-04" db="EMBL/GenBank/DDBJ databases">
        <title>Perkinsus olseni comparative genomics.</title>
        <authorList>
            <person name="Bogema D.R."/>
        </authorList>
    </citation>
    <scope>NUCLEOTIDE SEQUENCE [LARGE SCALE GENOMIC DNA]</scope>
    <source>
        <strain evidence="13">ATCC PRA-205</strain>
    </source>
</reference>
<evidence type="ECO:0000256" key="7">
    <source>
        <dbReference type="ARBA" id="ARBA00022989"/>
    </source>
</evidence>
<comment type="caution">
    <text evidence="13">The sequence shown here is derived from an EMBL/GenBank/DDBJ whole genome shotgun (WGS) entry which is preliminary data.</text>
</comment>
<feature type="transmembrane region" description="Helical" evidence="12">
    <location>
        <begin position="261"/>
        <end position="283"/>
    </location>
</feature>
<dbReference type="AlphaFoldDB" id="A0A7J6RRP6"/>
<evidence type="ECO:0000313" key="13">
    <source>
        <dbReference type="EMBL" id="KAF4723408.1"/>
    </source>
</evidence>
<dbReference type="PANTHER" id="PTHR45760">
    <property type="entry name" value="FI19922P1-RELATED"/>
    <property type="match status" value="1"/>
</dbReference>
<keyword evidence="8" id="KW-0496">Mitochondrion</keyword>
<dbReference type="InterPro" id="IPR023395">
    <property type="entry name" value="MCP_dom_sf"/>
</dbReference>
<dbReference type="GO" id="GO:0005743">
    <property type="term" value="C:mitochondrial inner membrane"/>
    <property type="evidence" value="ECO:0007669"/>
    <property type="project" value="UniProtKB-SubCell"/>
</dbReference>
<dbReference type="PROSITE" id="PS50920">
    <property type="entry name" value="SOLCAR"/>
    <property type="match status" value="2"/>
</dbReference>
<keyword evidence="9 10" id="KW-0472">Membrane</keyword>
<feature type="repeat" description="Solcar" evidence="10">
    <location>
        <begin position="415"/>
        <end position="509"/>
    </location>
</feature>
<dbReference type="GO" id="GO:1990542">
    <property type="term" value="P:mitochondrial transmembrane transport"/>
    <property type="evidence" value="ECO:0007669"/>
    <property type="project" value="InterPro"/>
</dbReference>